<keyword evidence="6" id="KW-0368">Histidine biosynthesis</keyword>
<feature type="domain" description="PHP" evidence="9">
    <location>
        <begin position="42"/>
        <end position="285"/>
    </location>
</feature>
<dbReference type="Gene3D" id="3.20.20.140">
    <property type="entry name" value="Metal-dependent hydrolases"/>
    <property type="match status" value="1"/>
</dbReference>
<comment type="catalytic activity">
    <reaction evidence="7">
        <text>L-histidinol phosphate + H2O = L-histidinol + phosphate</text>
        <dbReference type="Rhea" id="RHEA:14465"/>
        <dbReference type="ChEBI" id="CHEBI:15377"/>
        <dbReference type="ChEBI" id="CHEBI:43474"/>
        <dbReference type="ChEBI" id="CHEBI:57699"/>
        <dbReference type="ChEBI" id="CHEBI:57980"/>
        <dbReference type="EC" id="3.1.3.15"/>
    </reaction>
</comment>
<dbReference type="OrthoDB" id="2496328at2759"/>
<gene>
    <name evidence="10" type="ORF">VP01_51g8</name>
</gene>
<evidence type="ECO:0000256" key="4">
    <source>
        <dbReference type="ARBA" id="ARBA00022605"/>
    </source>
</evidence>
<dbReference type="AlphaFoldDB" id="A0A0L6UKQ9"/>
<dbReference type="InterPro" id="IPR004013">
    <property type="entry name" value="PHP_dom"/>
</dbReference>
<name>A0A0L6UKQ9_9BASI</name>
<dbReference type="InterPro" id="IPR010140">
    <property type="entry name" value="Histidinol_P_phosphatase_HisJ"/>
</dbReference>
<dbReference type="GO" id="GO:0004401">
    <property type="term" value="F:histidinol-phosphatase activity"/>
    <property type="evidence" value="ECO:0007669"/>
    <property type="project" value="UniProtKB-EC"/>
</dbReference>
<sequence>MTAKENPEREERAAIPDGQDFGGARHKHIGLTYFSRKMPVSLHSHSGQFCKHATGTLHSVIQAAIDRGFISYGLSEHMPRDRLQDLYPEEVCSSLFFFFLRKKKQQNPSFLANSYHRLQSDLEPSELGVQFDRFILEAGRLKQLYSSRIDLLIGVETELIDQSNTFALLDSTLARHGNALDYLVGSVHHVNQIPIDFDRPTFDRAVLSLESLDHPLEPIYRLCEAYFDAQHTLIDTYRPEVIGHFDLCLLFIPHLDLMAQPTVWARIKTNIQLAISYGALFEVNSASIRKGWSTPYPTPPILKLIISLGGRLTLSDDSHGSDRVGLNYDKSFEYLKSHHVSTLWYLIPATGEESTILKPRRKVSAVPIPGDWWEHPFWSQGTSENSGSVPSNQDNPENLLNHSPSSDLIELANLSSQPTQDSGKNEKNNKFTWNQFPIEKFANQTWFIISSSLPFWRNKKNATISYSNVVNEPSNVLHDLVEYHPHLTDRPDSKRKRIAGIDRPKIGHGVDDQQSVEWRWRGKGVLRLLSSDWKVIGYNISSSGNGDDGRCASGPDWVITFFRQTLITPTGIDIYSRSPSALPGQLKEQLLEALRNHPANVVSSLVDSMIDIPHDIP</sequence>
<protein>
    <recommendedName>
        <fullName evidence="3">histidinol-phosphatase</fullName>
        <ecNumber evidence="3">3.1.3.15</ecNumber>
    </recommendedName>
</protein>
<evidence type="ECO:0000256" key="1">
    <source>
        <dbReference type="ARBA" id="ARBA00004970"/>
    </source>
</evidence>
<dbReference type="Proteomes" id="UP000037035">
    <property type="component" value="Unassembled WGS sequence"/>
</dbReference>
<dbReference type="SUPFAM" id="SSF89550">
    <property type="entry name" value="PHP domain-like"/>
    <property type="match status" value="1"/>
</dbReference>
<dbReference type="InterPro" id="IPR016195">
    <property type="entry name" value="Pol/histidinol_Pase-like"/>
</dbReference>
<dbReference type="PANTHER" id="PTHR21039">
    <property type="entry name" value="HISTIDINOL PHOSPHATASE-RELATED"/>
    <property type="match status" value="1"/>
</dbReference>
<organism evidence="10 11">
    <name type="scientific">Puccinia sorghi</name>
    <dbReference type="NCBI Taxonomy" id="27349"/>
    <lineage>
        <taxon>Eukaryota</taxon>
        <taxon>Fungi</taxon>
        <taxon>Dikarya</taxon>
        <taxon>Basidiomycota</taxon>
        <taxon>Pucciniomycotina</taxon>
        <taxon>Pucciniomycetes</taxon>
        <taxon>Pucciniales</taxon>
        <taxon>Pucciniaceae</taxon>
        <taxon>Puccinia</taxon>
    </lineage>
</organism>
<dbReference type="GO" id="GO:0000105">
    <property type="term" value="P:L-histidine biosynthetic process"/>
    <property type="evidence" value="ECO:0007669"/>
    <property type="project" value="UniProtKB-UniPathway"/>
</dbReference>
<dbReference type="GO" id="GO:0005737">
    <property type="term" value="C:cytoplasm"/>
    <property type="evidence" value="ECO:0007669"/>
    <property type="project" value="TreeGrafter"/>
</dbReference>
<proteinExistence type="inferred from homology"/>
<dbReference type="STRING" id="27349.A0A0L6UKQ9"/>
<keyword evidence="11" id="KW-1185">Reference proteome</keyword>
<evidence type="ECO:0000256" key="3">
    <source>
        <dbReference type="ARBA" id="ARBA00013085"/>
    </source>
</evidence>
<feature type="region of interest" description="Disordered" evidence="8">
    <location>
        <begin position="381"/>
        <end position="403"/>
    </location>
</feature>
<evidence type="ECO:0000256" key="6">
    <source>
        <dbReference type="ARBA" id="ARBA00023102"/>
    </source>
</evidence>
<evidence type="ECO:0000259" key="9">
    <source>
        <dbReference type="Pfam" id="PF02811"/>
    </source>
</evidence>
<dbReference type="EMBL" id="LAVV01010387">
    <property type="protein sequence ID" value="KNZ49118.1"/>
    <property type="molecule type" value="Genomic_DNA"/>
</dbReference>
<evidence type="ECO:0000313" key="11">
    <source>
        <dbReference type="Proteomes" id="UP000037035"/>
    </source>
</evidence>
<comment type="similarity">
    <text evidence="2">Belongs to the PHP hydrolase family. HisK subfamily.</text>
</comment>
<evidence type="ECO:0000256" key="7">
    <source>
        <dbReference type="ARBA" id="ARBA00049158"/>
    </source>
</evidence>
<dbReference type="CDD" id="cd12110">
    <property type="entry name" value="PHP_HisPPase_Hisj_like"/>
    <property type="match status" value="1"/>
</dbReference>
<dbReference type="PANTHER" id="PTHR21039:SF0">
    <property type="entry name" value="HISTIDINOL-PHOSPHATASE"/>
    <property type="match status" value="1"/>
</dbReference>
<evidence type="ECO:0000256" key="8">
    <source>
        <dbReference type="SAM" id="MobiDB-lite"/>
    </source>
</evidence>
<dbReference type="VEuPathDB" id="FungiDB:VP01_51g8"/>
<reference evidence="10 11" key="1">
    <citation type="submission" date="2015-08" db="EMBL/GenBank/DDBJ databases">
        <title>Next Generation Sequencing and Analysis of the Genome of Puccinia sorghi L Schw, the Causal Agent of Maize Common Rust.</title>
        <authorList>
            <person name="Rochi L."/>
            <person name="Burguener G."/>
            <person name="Darino M."/>
            <person name="Turjanski A."/>
            <person name="Kreff E."/>
            <person name="Dieguez M.J."/>
            <person name="Sacco F."/>
        </authorList>
    </citation>
    <scope>NUCLEOTIDE SEQUENCE [LARGE SCALE GENOMIC DNA]</scope>
    <source>
        <strain evidence="10 11">RO10H11247</strain>
    </source>
</reference>
<evidence type="ECO:0000256" key="5">
    <source>
        <dbReference type="ARBA" id="ARBA00022801"/>
    </source>
</evidence>
<dbReference type="UniPathway" id="UPA00031">
    <property type="reaction ID" value="UER00013"/>
</dbReference>
<dbReference type="NCBIfam" id="TIGR01856">
    <property type="entry name" value="hisJ_fam"/>
    <property type="match status" value="1"/>
</dbReference>
<evidence type="ECO:0000256" key="2">
    <source>
        <dbReference type="ARBA" id="ARBA00009152"/>
    </source>
</evidence>
<comment type="caution">
    <text evidence="10">The sequence shown here is derived from an EMBL/GenBank/DDBJ whole genome shotgun (WGS) entry which is preliminary data.</text>
</comment>
<dbReference type="Pfam" id="PF02811">
    <property type="entry name" value="PHP"/>
    <property type="match status" value="1"/>
</dbReference>
<comment type="pathway">
    <text evidence="1">Amino-acid biosynthesis; L-histidine biosynthesis; L-histidine from 5-phospho-alpha-D-ribose 1-diphosphate: step 8/9.</text>
</comment>
<dbReference type="EC" id="3.1.3.15" evidence="3"/>
<keyword evidence="5" id="KW-0378">Hydrolase</keyword>
<evidence type="ECO:0000313" key="10">
    <source>
        <dbReference type="EMBL" id="KNZ49118.1"/>
    </source>
</evidence>
<accession>A0A0L6UKQ9</accession>
<keyword evidence="4" id="KW-0028">Amino-acid biosynthesis</keyword>